<reference evidence="2" key="1">
    <citation type="submission" date="2019-06" db="EMBL/GenBank/DDBJ databases">
        <title>The Complete Genome of Proteus mirabilis Siphophage Saba.</title>
        <authorList>
            <person name="Nyugen J."/>
            <person name="Harb L."/>
            <person name="Moreland R."/>
            <person name="Liu M."/>
            <person name="Ramsey J."/>
        </authorList>
    </citation>
    <scope>NUCLEOTIDE SEQUENCE [LARGE SCALE GENOMIC DNA]</scope>
</reference>
<sequence>MATIRVKTNAGMILIAAAENVAVTPDGNLSSTVWDMRFILTRNKRYTRIVTPQEVASCEYIS</sequence>
<organism evidence="1 2">
    <name type="scientific">Proteus phage Saba</name>
    <dbReference type="NCBI Taxonomy" id="2596672"/>
    <lineage>
        <taxon>Viruses</taxon>
        <taxon>Duplodnaviria</taxon>
        <taxon>Heunggongvirae</taxon>
        <taxon>Uroviricota</taxon>
        <taxon>Caudoviricetes</taxon>
        <taxon>Casjensviridae</taxon>
        <taxon>Cenphatecvirus</taxon>
        <taxon>Cenphatecvirus saba</taxon>
    </lineage>
</organism>
<keyword evidence="2" id="KW-1185">Reference proteome</keyword>
<evidence type="ECO:0000313" key="2">
    <source>
        <dbReference type="Proteomes" id="UP000322840"/>
    </source>
</evidence>
<accession>A0A5B9NF04</accession>
<dbReference type="Proteomes" id="UP000322840">
    <property type="component" value="Segment"/>
</dbReference>
<dbReference type="EMBL" id="MN062188">
    <property type="protein sequence ID" value="QEG09393.1"/>
    <property type="molecule type" value="Genomic_DNA"/>
</dbReference>
<evidence type="ECO:0000313" key="1">
    <source>
        <dbReference type="EMBL" id="QEG09393.1"/>
    </source>
</evidence>
<protein>
    <submittedName>
        <fullName evidence="1">Uncharacterized protein</fullName>
    </submittedName>
</protein>
<proteinExistence type="predicted"/>
<gene>
    <name evidence="1" type="ORF">CPT_Saba_020</name>
</gene>
<name>A0A5B9NF04_9CAUD</name>